<dbReference type="Gene3D" id="1.10.443.10">
    <property type="entry name" value="Intergrase catalytic core"/>
    <property type="match status" value="1"/>
</dbReference>
<dbReference type="GO" id="GO:0015074">
    <property type="term" value="P:DNA integration"/>
    <property type="evidence" value="ECO:0007669"/>
    <property type="project" value="UniProtKB-KW"/>
</dbReference>
<dbReference type="InterPro" id="IPR013762">
    <property type="entry name" value="Integrase-like_cat_sf"/>
</dbReference>
<dbReference type="PROSITE" id="PS51898">
    <property type="entry name" value="TYR_RECOMBINASE"/>
    <property type="match status" value="1"/>
</dbReference>
<dbReference type="GO" id="GO:0003677">
    <property type="term" value="F:DNA binding"/>
    <property type="evidence" value="ECO:0007669"/>
    <property type="project" value="UniProtKB-KW"/>
</dbReference>
<dbReference type="InterPro" id="IPR011010">
    <property type="entry name" value="DNA_brk_join_enz"/>
</dbReference>
<dbReference type="SUPFAM" id="SSF56349">
    <property type="entry name" value="DNA breaking-rejoining enzymes"/>
    <property type="match status" value="1"/>
</dbReference>
<sequence length="534" mass="60928">MSVNDPHNFSERLDRLLLEDIPELEHEMDEILIETYVEKLRDDHAEGTLYGNAMKVKTIMEHIDGPLLDSTTRDIERVIKKLARDRDWSTGTKRNYGKAARAVIGKVPEKDDEYKWDFSANPGYISLASSNSQSKIGEEDVFSREQIRIMVEETARNERDRMLYGLLLDMGLRVGAICTLRVRDYEFDETDKVGKLEINPDAIGTKGAGGNKQVTTWSTPYIQRYLSGDHPRPNNPNAPLLHKHTWDEDDPDDDGSFDPPVVRKRLRRLTADHDEIPDDKMSPHTFRHTAITLWAKRGLSDREIVHRAGWSRESGQLERYEHLTDKDVNDNILRAHGIEPTEEEMPLLADCPTCGMTVEPAMSFCANCGQNLNIIREKPQWFEDIREELGDDDDLVQYFLENQYELKEDPIELPANLYSRLQTRLDRHVQETGDPVIGESFIHSRAPEEAVLEGLEEAIDDFEAEGHDPDLDGKTAEINLDNCTYSVPAEDVWDIRDEIVDFNKVTDTEFVAIGEDGSALRVITILEERPAGAD</sequence>
<dbReference type="PANTHER" id="PTHR30349:SF41">
    <property type="entry name" value="INTEGRASE_RECOMBINASE PROTEIN MJ0367-RELATED"/>
    <property type="match status" value="1"/>
</dbReference>
<dbReference type="InterPro" id="IPR002104">
    <property type="entry name" value="Integrase_catalytic"/>
</dbReference>
<dbReference type="CDD" id="cd00397">
    <property type="entry name" value="DNA_BRE_C"/>
    <property type="match status" value="1"/>
</dbReference>
<dbReference type="EMBL" id="NXNI01000001">
    <property type="protein sequence ID" value="PCR89653.1"/>
    <property type="molecule type" value="Genomic_DNA"/>
</dbReference>
<proteinExistence type="predicted"/>
<accession>A0A2A5QSB7</accession>
<dbReference type="Pfam" id="PF00589">
    <property type="entry name" value="Phage_integrase"/>
    <property type="match status" value="1"/>
</dbReference>
<dbReference type="InterPro" id="IPR050090">
    <property type="entry name" value="Tyrosine_recombinase_XerCD"/>
</dbReference>
<gene>
    <name evidence="6" type="ORF">CP557_03340</name>
</gene>
<dbReference type="PANTHER" id="PTHR30349">
    <property type="entry name" value="PHAGE INTEGRASE-RELATED"/>
    <property type="match status" value="1"/>
</dbReference>
<evidence type="ECO:0000256" key="1">
    <source>
        <dbReference type="ARBA" id="ARBA00022908"/>
    </source>
</evidence>
<keyword evidence="2" id="KW-0238">DNA-binding</keyword>
<reference evidence="6 7" key="1">
    <citation type="submission" date="2017-09" db="EMBL/GenBank/DDBJ databases">
        <title>Genome sequences of Natrinema ejinorence JCM 13890T.</title>
        <authorList>
            <person name="Roh S.W."/>
            <person name="Kim Y.B."/>
            <person name="Kim J.Y."/>
        </authorList>
    </citation>
    <scope>NUCLEOTIDE SEQUENCE [LARGE SCALE GENOMIC DNA]</scope>
    <source>
        <strain evidence="6 7">JCM 13890</strain>
    </source>
</reference>
<evidence type="ECO:0000256" key="2">
    <source>
        <dbReference type="ARBA" id="ARBA00023125"/>
    </source>
</evidence>
<keyword evidence="1" id="KW-0229">DNA integration</keyword>
<feature type="region of interest" description="Disordered" evidence="4">
    <location>
        <begin position="225"/>
        <end position="260"/>
    </location>
</feature>
<dbReference type="AlphaFoldDB" id="A0A2A5QSB7"/>
<keyword evidence="3" id="KW-0233">DNA recombination</keyword>
<evidence type="ECO:0000313" key="7">
    <source>
        <dbReference type="Proteomes" id="UP000219689"/>
    </source>
</evidence>
<dbReference type="OrthoDB" id="144892at2157"/>
<evidence type="ECO:0000259" key="5">
    <source>
        <dbReference type="PROSITE" id="PS51898"/>
    </source>
</evidence>
<feature type="compositionally biased region" description="Acidic residues" evidence="4">
    <location>
        <begin position="247"/>
        <end position="256"/>
    </location>
</feature>
<keyword evidence="7" id="KW-1185">Reference proteome</keyword>
<dbReference type="RefSeq" id="WP_097378599.1">
    <property type="nucleotide sequence ID" value="NZ_NXNI01000001.1"/>
</dbReference>
<name>A0A2A5QSB7_9EURY</name>
<comment type="caution">
    <text evidence="6">The sequence shown here is derived from an EMBL/GenBank/DDBJ whole genome shotgun (WGS) entry which is preliminary data.</text>
</comment>
<dbReference type="GO" id="GO:0006310">
    <property type="term" value="P:DNA recombination"/>
    <property type="evidence" value="ECO:0007669"/>
    <property type="project" value="UniProtKB-KW"/>
</dbReference>
<evidence type="ECO:0000256" key="4">
    <source>
        <dbReference type="SAM" id="MobiDB-lite"/>
    </source>
</evidence>
<feature type="domain" description="Tyr recombinase" evidence="5">
    <location>
        <begin position="137"/>
        <end position="334"/>
    </location>
</feature>
<evidence type="ECO:0000256" key="3">
    <source>
        <dbReference type="ARBA" id="ARBA00023172"/>
    </source>
</evidence>
<organism evidence="6 7">
    <name type="scientific">Natrinema ejinorense</name>
    <dbReference type="NCBI Taxonomy" id="373386"/>
    <lineage>
        <taxon>Archaea</taxon>
        <taxon>Methanobacteriati</taxon>
        <taxon>Methanobacteriota</taxon>
        <taxon>Stenosarchaea group</taxon>
        <taxon>Halobacteria</taxon>
        <taxon>Halobacteriales</taxon>
        <taxon>Natrialbaceae</taxon>
        <taxon>Natrinema</taxon>
    </lineage>
</organism>
<dbReference type="Proteomes" id="UP000219689">
    <property type="component" value="Unassembled WGS sequence"/>
</dbReference>
<evidence type="ECO:0000313" key="6">
    <source>
        <dbReference type="EMBL" id="PCR89653.1"/>
    </source>
</evidence>
<protein>
    <recommendedName>
        <fullName evidence="5">Tyr recombinase domain-containing protein</fullName>
    </recommendedName>
</protein>